<evidence type="ECO:0000256" key="1">
    <source>
        <dbReference type="SAM" id="MobiDB-lite"/>
    </source>
</evidence>
<keyword evidence="2" id="KW-1133">Transmembrane helix</keyword>
<dbReference type="RefSeq" id="WP_348263450.1">
    <property type="nucleotide sequence ID" value="NZ_CP121196.1"/>
</dbReference>
<dbReference type="Pfam" id="PF18917">
    <property type="entry name" value="LiaI-LiaF-like_TM1"/>
    <property type="match status" value="1"/>
</dbReference>
<accession>A0AAU7DME1</accession>
<feature type="compositionally biased region" description="Pro residues" evidence="1">
    <location>
        <begin position="524"/>
        <end position="533"/>
    </location>
</feature>
<protein>
    <submittedName>
        <fullName evidence="5">DUF4097 family beta strand repeat-containing protein</fullName>
    </submittedName>
</protein>
<evidence type="ECO:0000259" key="3">
    <source>
        <dbReference type="Pfam" id="PF13349"/>
    </source>
</evidence>
<dbReference type="EMBL" id="CP121196">
    <property type="protein sequence ID" value="XBH18227.1"/>
    <property type="molecule type" value="Genomic_DNA"/>
</dbReference>
<feature type="domain" description="DUF4097" evidence="3">
    <location>
        <begin position="158"/>
        <end position="315"/>
    </location>
</feature>
<organism evidence="5">
    <name type="scientific">Telmatobacter sp. DSM 110680</name>
    <dbReference type="NCBI Taxonomy" id="3036704"/>
    <lineage>
        <taxon>Bacteria</taxon>
        <taxon>Pseudomonadati</taxon>
        <taxon>Acidobacteriota</taxon>
        <taxon>Terriglobia</taxon>
        <taxon>Terriglobales</taxon>
        <taxon>Acidobacteriaceae</taxon>
        <taxon>Telmatobacter</taxon>
    </lineage>
</organism>
<sequence>MSSVPPNMPPGGYDPRTQWRVYREQQRAAWRAQRDAWKAQQYAYKAKFQGAYGPRVPSVVGPLILVAIGVVWLLIYAGRIAPENFWTWYGKWWPLMLIAAGLAMLAEWALDLRREAPVRRGTGFVGILILLAVIGFFASGTTRGMWGPWRGDWGDHDENNFFNMFGLPEHDLEQQVLKVQIPSDAAVHIENPRGDVSITAGDSPSIEVQAHEVAYAGSEDEAKKIFDAEQAHVTVSGSAVLVKSDSNNNGRLNLTITVPKSAHITVHSGHGDVTAANLDGGANINSNHGDVHLSVIKGSVQVHFSSDKGDFSAHQIDGDLTAEGNCNDLTLSEITGKVTINGELFGDVHMENVTGQIHVHTSITDMDVATLPGDLTLNSDTLRVTQAKGQVRVTTHSKDVDLSQVYGDSYVEDRDGRIAVETAGNYAVEAKNRKGDVELTLPPNAAASVSGSTRNGDIVSDFPLAVSGDESKTVNGKIGAGGPKVTLTAENGDIHIKRGDDVPPLPPTVAGPASPAAPHLKAPKAPPAPPVTQ</sequence>
<evidence type="ECO:0000259" key="4">
    <source>
        <dbReference type="Pfam" id="PF18917"/>
    </source>
</evidence>
<dbReference type="PANTHER" id="PTHR34094:SF1">
    <property type="entry name" value="PROTEIN FAM185A"/>
    <property type="match status" value="1"/>
</dbReference>
<keyword evidence="2" id="KW-0812">Transmembrane</keyword>
<feature type="domain" description="DUF4097" evidence="3">
    <location>
        <begin position="326"/>
        <end position="496"/>
    </location>
</feature>
<reference evidence="5" key="1">
    <citation type="submission" date="2023-03" db="EMBL/GenBank/DDBJ databases">
        <title>Edaphobacter sp.</title>
        <authorList>
            <person name="Huber K.J."/>
            <person name="Papendorf J."/>
            <person name="Pilke C."/>
            <person name="Bunk B."/>
            <person name="Sproeer C."/>
            <person name="Pester M."/>
        </authorList>
    </citation>
    <scope>NUCLEOTIDE SEQUENCE</scope>
    <source>
        <strain evidence="5">DSM 110680</strain>
    </source>
</reference>
<dbReference type="Pfam" id="PF13349">
    <property type="entry name" value="DUF4097"/>
    <property type="match status" value="2"/>
</dbReference>
<feature type="region of interest" description="Disordered" evidence="1">
    <location>
        <begin position="493"/>
        <end position="533"/>
    </location>
</feature>
<feature type="transmembrane region" description="Helical" evidence="2">
    <location>
        <begin position="59"/>
        <end position="80"/>
    </location>
</feature>
<gene>
    <name evidence="5" type="ORF">P8935_02585</name>
</gene>
<feature type="domain" description="LiaI-LiaF-like transmembrane region" evidence="4">
    <location>
        <begin position="60"/>
        <end position="105"/>
    </location>
</feature>
<feature type="transmembrane region" description="Helical" evidence="2">
    <location>
        <begin position="92"/>
        <end position="110"/>
    </location>
</feature>
<keyword evidence="2" id="KW-0472">Membrane</keyword>
<name>A0AAU7DME1_9BACT</name>
<evidence type="ECO:0000256" key="2">
    <source>
        <dbReference type="SAM" id="Phobius"/>
    </source>
</evidence>
<feature type="transmembrane region" description="Helical" evidence="2">
    <location>
        <begin position="122"/>
        <end position="140"/>
    </location>
</feature>
<dbReference type="InterPro" id="IPR043726">
    <property type="entry name" value="LiaI-LiaF-like_TM1"/>
</dbReference>
<evidence type="ECO:0000313" key="5">
    <source>
        <dbReference type="EMBL" id="XBH18227.1"/>
    </source>
</evidence>
<dbReference type="InterPro" id="IPR025164">
    <property type="entry name" value="Toastrack_DUF4097"/>
</dbReference>
<dbReference type="PANTHER" id="PTHR34094">
    <property type="match status" value="1"/>
</dbReference>
<proteinExistence type="predicted"/>
<dbReference type="AlphaFoldDB" id="A0AAU7DME1"/>